<dbReference type="InterPro" id="IPR052376">
    <property type="entry name" value="Oxidative_Scav/Glycosyltrans"/>
</dbReference>
<dbReference type="PANTHER" id="PTHR39082">
    <property type="entry name" value="PHOSPHOLIPASE C-BETA-2-RELATED"/>
    <property type="match status" value="1"/>
</dbReference>
<keyword evidence="1" id="KW-0175">Coiled coil</keyword>
<proteinExistence type="predicted"/>
<dbReference type="EMBL" id="PDHH01000004">
    <property type="protein sequence ID" value="PSM51908.1"/>
    <property type="molecule type" value="Genomic_DNA"/>
</dbReference>
<evidence type="ECO:0000313" key="3">
    <source>
        <dbReference type="EMBL" id="PSM51908.1"/>
    </source>
</evidence>
<dbReference type="PANTHER" id="PTHR39082:SF1">
    <property type="entry name" value="SCAVENGER RECEPTOR CLASS A MEMBER 3"/>
    <property type="match status" value="1"/>
</dbReference>
<dbReference type="OrthoDB" id="9795058at2"/>
<dbReference type="AlphaFoldDB" id="A0A2P8R088"/>
<evidence type="ECO:0000259" key="2">
    <source>
        <dbReference type="Pfam" id="PF02591"/>
    </source>
</evidence>
<feature type="coiled-coil region" evidence="1">
    <location>
        <begin position="90"/>
        <end position="159"/>
    </location>
</feature>
<name>A0A2P8R088_9BACT</name>
<comment type="caution">
    <text evidence="3">The sequence shown here is derived from an EMBL/GenBank/DDBJ whole genome shotgun (WGS) entry which is preliminary data.</text>
</comment>
<organism evidence="3 4">
    <name type="scientific">Campylobacter blaseri</name>
    <dbReference type="NCBI Taxonomy" id="2042961"/>
    <lineage>
        <taxon>Bacteria</taxon>
        <taxon>Pseudomonadati</taxon>
        <taxon>Campylobacterota</taxon>
        <taxon>Epsilonproteobacteria</taxon>
        <taxon>Campylobacterales</taxon>
        <taxon>Campylobacteraceae</taxon>
        <taxon>Campylobacter</taxon>
    </lineage>
</organism>
<dbReference type="Pfam" id="PF02591">
    <property type="entry name" value="Zn_ribbon_9"/>
    <property type="match status" value="1"/>
</dbReference>
<gene>
    <name evidence="3" type="ORF">CQ405_04910</name>
</gene>
<reference evidence="4" key="1">
    <citation type="submission" date="2017-10" db="EMBL/GenBank/DDBJ databases">
        <title>Campylobacter species from seals.</title>
        <authorList>
            <person name="Gilbert M.J."/>
            <person name="Zomer A.L."/>
            <person name="Timmerman A.J."/>
            <person name="Duim B."/>
            <person name="Wagenaar J.A."/>
        </authorList>
    </citation>
    <scope>NUCLEOTIDE SEQUENCE [LARGE SCALE GENOMIC DNA]</scope>
    <source>
        <strain evidence="4">17S00004-5</strain>
    </source>
</reference>
<dbReference type="InterPro" id="IPR003743">
    <property type="entry name" value="Zf-RING_7"/>
</dbReference>
<feature type="coiled-coil region" evidence="1">
    <location>
        <begin position="25"/>
        <end position="59"/>
    </location>
</feature>
<sequence length="237" mass="27102">MNKNLEQLVELSEYDKSIDKFIPQIEDIEKEFNSKKNEINLVEEQIATVLEEIEDVKSQISSTNTHIAEFSAKLKDAGKKSASVKTEREAKALQLEESLAKDQLSAANEDIVKLEKSIDFKEGILKELNEKKVVLEAELESTKEKTEAKRAEIEKLRDEVCANKDKLVKKMDHKLISFYEKIRKWAGNTAVVKVKKQACYGCFMRINDKTFISVIKGDDIITCPHCGRILYKEIDSE</sequence>
<dbReference type="Proteomes" id="UP000240535">
    <property type="component" value="Unassembled WGS sequence"/>
</dbReference>
<dbReference type="RefSeq" id="WP_106871289.1">
    <property type="nucleotide sequence ID" value="NZ_CP053841.1"/>
</dbReference>
<evidence type="ECO:0000256" key="1">
    <source>
        <dbReference type="SAM" id="Coils"/>
    </source>
</evidence>
<protein>
    <recommendedName>
        <fullName evidence="2">C4-type zinc ribbon domain-containing protein</fullName>
    </recommendedName>
</protein>
<dbReference type="Gene3D" id="1.10.287.1490">
    <property type="match status" value="1"/>
</dbReference>
<evidence type="ECO:0000313" key="4">
    <source>
        <dbReference type="Proteomes" id="UP000240535"/>
    </source>
</evidence>
<keyword evidence="4" id="KW-1185">Reference proteome</keyword>
<feature type="domain" description="C4-type zinc ribbon" evidence="2">
    <location>
        <begin position="198"/>
        <end position="230"/>
    </location>
</feature>
<accession>A0A2P8R088</accession>